<feature type="region of interest" description="Disordered" evidence="1">
    <location>
        <begin position="252"/>
        <end position="275"/>
    </location>
</feature>
<gene>
    <name evidence="2" type="ORF">M011DRAFT_466886</name>
</gene>
<evidence type="ECO:0000256" key="1">
    <source>
        <dbReference type="SAM" id="MobiDB-lite"/>
    </source>
</evidence>
<organism evidence="2 3">
    <name type="scientific">Sporormia fimetaria CBS 119925</name>
    <dbReference type="NCBI Taxonomy" id="1340428"/>
    <lineage>
        <taxon>Eukaryota</taxon>
        <taxon>Fungi</taxon>
        <taxon>Dikarya</taxon>
        <taxon>Ascomycota</taxon>
        <taxon>Pezizomycotina</taxon>
        <taxon>Dothideomycetes</taxon>
        <taxon>Pleosporomycetidae</taxon>
        <taxon>Pleosporales</taxon>
        <taxon>Sporormiaceae</taxon>
        <taxon>Sporormia</taxon>
    </lineage>
</organism>
<reference evidence="2" key="1">
    <citation type="journal article" date="2020" name="Stud. Mycol.">
        <title>101 Dothideomycetes genomes: a test case for predicting lifestyles and emergence of pathogens.</title>
        <authorList>
            <person name="Haridas S."/>
            <person name="Albert R."/>
            <person name="Binder M."/>
            <person name="Bloem J."/>
            <person name="Labutti K."/>
            <person name="Salamov A."/>
            <person name="Andreopoulos B."/>
            <person name="Baker S."/>
            <person name="Barry K."/>
            <person name="Bills G."/>
            <person name="Bluhm B."/>
            <person name="Cannon C."/>
            <person name="Castanera R."/>
            <person name="Culley D."/>
            <person name="Daum C."/>
            <person name="Ezra D."/>
            <person name="Gonzalez J."/>
            <person name="Henrissat B."/>
            <person name="Kuo A."/>
            <person name="Liang C."/>
            <person name="Lipzen A."/>
            <person name="Lutzoni F."/>
            <person name="Magnuson J."/>
            <person name="Mondo S."/>
            <person name="Nolan M."/>
            <person name="Ohm R."/>
            <person name="Pangilinan J."/>
            <person name="Park H.-J."/>
            <person name="Ramirez L."/>
            <person name="Alfaro M."/>
            <person name="Sun H."/>
            <person name="Tritt A."/>
            <person name="Yoshinaga Y."/>
            <person name="Zwiers L.-H."/>
            <person name="Turgeon B."/>
            <person name="Goodwin S."/>
            <person name="Spatafora J."/>
            <person name="Crous P."/>
            <person name="Grigoriev I."/>
        </authorList>
    </citation>
    <scope>NUCLEOTIDE SEQUENCE</scope>
    <source>
        <strain evidence="2">CBS 119925</strain>
    </source>
</reference>
<feature type="compositionally biased region" description="Basic and acidic residues" evidence="1">
    <location>
        <begin position="79"/>
        <end position="88"/>
    </location>
</feature>
<feature type="compositionally biased region" description="Basic residues" evidence="1">
    <location>
        <begin position="33"/>
        <end position="46"/>
    </location>
</feature>
<proteinExistence type="predicted"/>
<feature type="region of interest" description="Disordered" evidence="1">
    <location>
        <begin position="125"/>
        <end position="216"/>
    </location>
</feature>
<dbReference type="OrthoDB" id="3801381at2759"/>
<evidence type="ECO:0000313" key="3">
    <source>
        <dbReference type="Proteomes" id="UP000799440"/>
    </source>
</evidence>
<accession>A0A6A6VCY1</accession>
<name>A0A6A6VCY1_9PLEO</name>
<evidence type="ECO:0000313" key="2">
    <source>
        <dbReference type="EMBL" id="KAF2748482.1"/>
    </source>
</evidence>
<feature type="compositionally biased region" description="Basic and acidic residues" evidence="1">
    <location>
        <begin position="47"/>
        <end position="68"/>
    </location>
</feature>
<protein>
    <submittedName>
        <fullName evidence="2">Uncharacterized protein</fullName>
    </submittedName>
</protein>
<feature type="compositionally biased region" description="Basic and acidic residues" evidence="1">
    <location>
        <begin position="192"/>
        <end position="214"/>
    </location>
</feature>
<sequence>MAGYDDLIELGFEGVDKVADKYYDHIYDHMPRAPHGHHLRFGKRHRDAKDAAAEDSSKRKGEKQKDPLDGGSDDEGDYDAPKHEYQRGKDKKRGNAYAGDLSGRGGDYDDMRMAVIGTNPAYEGSYAIAPRAPPPAPEYGYPQYVHTHPQPPYPNVPPNVNADRYDRYSSTPRSDARNRPGHRRRASSYSPPRRERERDRDRDRNRRASRDDRTTATMIGALAGGLLASAAKDKSALSTVGGAVVGGLMARQGDKWNERRYERRYERREERGSSR</sequence>
<dbReference type="AlphaFoldDB" id="A0A6A6VCY1"/>
<keyword evidence="3" id="KW-1185">Reference proteome</keyword>
<dbReference type="EMBL" id="MU006569">
    <property type="protein sequence ID" value="KAF2748482.1"/>
    <property type="molecule type" value="Genomic_DNA"/>
</dbReference>
<feature type="region of interest" description="Disordered" evidence="1">
    <location>
        <begin position="33"/>
        <end position="111"/>
    </location>
</feature>
<dbReference type="Proteomes" id="UP000799440">
    <property type="component" value="Unassembled WGS sequence"/>
</dbReference>